<sequence length="68" mass="7642">MVTKVYVDDDMADLIQTFIAGVGWDTFKSKDQMTSELHSEYGEVEIIPLTSELYAQMLASGVFEGYEP</sequence>
<name>A0A4R2F2I0_9GAMM</name>
<dbReference type="EMBL" id="SLWF01000044">
    <property type="protein sequence ID" value="TCN77723.1"/>
    <property type="molecule type" value="Genomic_DNA"/>
</dbReference>
<proteinExistence type="predicted"/>
<dbReference type="AlphaFoldDB" id="A0A4R2F2I0"/>
<dbReference type="RefSeq" id="WP_133040507.1">
    <property type="nucleotide sequence ID" value="NZ_SLWF01000044.1"/>
</dbReference>
<reference evidence="1 2" key="1">
    <citation type="submission" date="2019-03" db="EMBL/GenBank/DDBJ databases">
        <title>Freshwater and sediment microbial communities from various areas in North America, analyzing microbe dynamics in response to fracking.</title>
        <authorList>
            <person name="Lamendella R."/>
        </authorList>
    </citation>
    <scope>NUCLEOTIDE SEQUENCE [LARGE SCALE GENOMIC DNA]</scope>
    <source>
        <strain evidence="1 2">74A</strain>
    </source>
</reference>
<organism evidence="1 2">
    <name type="scientific">Shewanella fodinae</name>
    <dbReference type="NCBI Taxonomy" id="552357"/>
    <lineage>
        <taxon>Bacteria</taxon>
        <taxon>Pseudomonadati</taxon>
        <taxon>Pseudomonadota</taxon>
        <taxon>Gammaproteobacteria</taxon>
        <taxon>Alteromonadales</taxon>
        <taxon>Shewanellaceae</taxon>
        <taxon>Shewanella</taxon>
    </lineage>
</organism>
<dbReference type="Proteomes" id="UP000294832">
    <property type="component" value="Unassembled WGS sequence"/>
</dbReference>
<evidence type="ECO:0000313" key="1">
    <source>
        <dbReference type="EMBL" id="TCN77723.1"/>
    </source>
</evidence>
<protein>
    <submittedName>
        <fullName evidence="1">Uncharacterized protein</fullName>
    </submittedName>
</protein>
<keyword evidence="2" id="KW-1185">Reference proteome</keyword>
<comment type="caution">
    <text evidence="1">The sequence shown here is derived from an EMBL/GenBank/DDBJ whole genome shotgun (WGS) entry which is preliminary data.</text>
</comment>
<gene>
    <name evidence="1" type="ORF">EDC91_14424</name>
</gene>
<evidence type="ECO:0000313" key="2">
    <source>
        <dbReference type="Proteomes" id="UP000294832"/>
    </source>
</evidence>
<accession>A0A4R2F2I0</accession>